<organism evidence="2 3">
    <name type="scientific">Phaeosphaeria nodorum (strain SN15 / ATCC MYA-4574 / FGSC 10173)</name>
    <name type="common">Glume blotch fungus</name>
    <name type="synonym">Parastagonospora nodorum</name>
    <dbReference type="NCBI Taxonomy" id="321614"/>
    <lineage>
        <taxon>Eukaryota</taxon>
        <taxon>Fungi</taxon>
        <taxon>Dikarya</taxon>
        <taxon>Ascomycota</taxon>
        <taxon>Pezizomycotina</taxon>
        <taxon>Dothideomycetes</taxon>
        <taxon>Pleosporomycetidae</taxon>
        <taxon>Pleosporales</taxon>
        <taxon>Pleosporineae</taxon>
        <taxon>Phaeosphaeriaceae</taxon>
        <taxon>Parastagonospora</taxon>
    </lineage>
</organism>
<evidence type="ECO:0000313" key="3">
    <source>
        <dbReference type="Proteomes" id="UP000663193"/>
    </source>
</evidence>
<evidence type="ECO:0000256" key="1">
    <source>
        <dbReference type="SAM" id="MobiDB-lite"/>
    </source>
</evidence>
<dbReference type="SUPFAM" id="SSF53335">
    <property type="entry name" value="S-adenosyl-L-methionine-dependent methyltransferases"/>
    <property type="match status" value="1"/>
</dbReference>
<dbReference type="OrthoDB" id="2013972at2759"/>
<dbReference type="EMBL" id="CP069040">
    <property type="protein sequence ID" value="QRD05037.1"/>
    <property type="molecule type" value="Genomic_DNA"/>
</dbReference>
<dbReference type="Pfam" id="PF13489">
    <property type="entry name" value="Methyltransf_23"/>
    <property type="match status" value="1"/>
</dbReference>
<dbReference type="Gene3D" id="3.40.50.150">
    <property type="entry name" value="Vaccinia Virus protein VP39"/>
    <property type="match status" value="1"/>
</dbReference>
<protein>
    <recommendedName>
        <fullName evidence="4">S-adenosyl-L-methionine-dependent methyltransferase</fullName>
    </recommendedName>
</protein>
<keyword evidence="3" id="KW-1185">Reference proteome</keyword>
<gene>
    <name evidence="2" type="ORF">JI435_109590</name>
</gene>
<dbReference type="PANTHER" id="PTHR43591:SF105">
    <property type="entry name" value="METHYLTRANSFERASE DOMAIN-CONTAINING PROTEIN-RELATED"/>
    <property type="match status" value="1"/>
</dbReference>
<dbReference type="Proteomes" id="UP000663193">
    <property type="component" value="Chromosome 18"/>
</dbReference>
<dbReference type="VEuPathDB" id="FungiDB:JI435_109590"/>
<accession>A0A7U2FGV8</accession>
<evidence type="ECO:0000313" key="2">
    <source>
        <dbReference type="EMBL" id="QRD05037.1"/>
    </source>
</evidence>
<dbReference type="CDD" id="cd02440">
    <property type="entry name" value="AdoMet_MTases"/>
    <property type="match status" value="1"/>
</dbReference>
<dbReference type="PANTHER" id="PTHR43591">
    <property type="entry name" value="METHYLTRANSFERASE"/>
    <property type="match status" value="1"/>
</dbReference>
<proteinExistence type="predicted"/>
<dbReference type="InterPro" id="IPR029063">
    <property type="entry name" value="SAM-dependent_MTases_sf"/>
</dbReference>
<name>A0A7U2FGV8_PHANO</name>
<evidence type="ECO:0008006" key="4">
    <source>
        <dbReference type="Google" id="ProtNLM"/>
    </source>
</evidence>
<reference evidence="3" key="1">
    <citation type="journal article" date="2021" name="BMC Genomics">
        <title>Chromosome-level genome assembly and manually-curated proteome of model necrotroph Parastagonospora nodorum Sn15 reveals a genome-wide trove of candidate effector homologs, and redundancy of virulence-related functions within an accessory chromosome.</title>
        <authorList>
            <person name="Bertazzoni S."/>
            <person name="Jones D.A.B."/>
            <person name="Phan H.T."/>
            <person name="Tan K.-C."/>
            <person name="Hane J.K."/>
        </authorList>
    </citation>
    <scope>NUCLEOTIDE SEQUENCE [LARGE SCALE GENOMIC DNA]</scope>
    <source>
        <strain evidence="3">SN15 / ATCC MYA-4574 / FGSC 10173)</strain>
    </source>
</reference>
<sequence>MATHESDDLASTTASNELEPGLIAPLEPDSNIDTGSDFDDGDSAIESLASSTASIRDELIKEVKEHGRSYSGYMEAKYVLPMDEEERERLDFQHHIVWLTLEQKLYLAPIKHINRALDVGCGTGIWAIDFADAHPETEVLGVDLAPVQPHNVPPNLNFEIDDLEQDWTFSRKFNYIHSQMMIGAFSDWPRYISQCFNFLETDGYLEVHDIDLVIKCDDGSLPTNSALVRWHNYMHDGASKAGFPLDRISYVPEMMRKAGFVDIVSVPHKWPINTWPKDKKFKELGKWVSENFNWGAESMSLALFTRALGWSVQEVQVFAAALRADLRNRKLHAYWNFYTIHGRRP</sequence>
<dbReference type="AlphaFoldDB" id="A0A7U2FGV8"/>
<feature type="region of interest" description="Disordered" evidence="1">
    <location>
        <begin position="1"/>
        <end position="43"/>
    </location>
</feature>